<comment type="pathway">
    <text evidence="1">Bacterial outer membrane biogenesis; LPS O-antigen biosynthesis.</text>
</comment>
<dbReference type="Gene3D" id="3.40.50.720">
    <property type="entry name" value="NAD(P)-binding Rossmann-like Domain"/>
    <property type="match status" value="1"/>
</dbReference>
<sequence>MRTCIIGGSGFIGRYLAQALVETGRDVIAIGRRSNPEFLPSGCEYVSCDYANRPLLRQILHTCDEIVDLAYATVPQTSFADPINDIQANLYPSVGLLEEACALGTKLRKLLIVSSGGTVYGLVEDLPISEETALAPVSPYGITKLTIERYAMMFHRLHGLPVTIVRPANAYGVGQKPFMGQGFIATAMGYILRGEEVVIFGTRGTIRDYIHVKDIASGIVAALEKGSCGTAYNIGTGIGRDNQEVLETLSPLVTKSGYSVYIRTEATRRFDVPANILDSKSLRECSGWHPNVSFEKGIEEMWNKLISE</sequence>
<keyword evidence="5" id="KW-1185">Reference proteome</keyword>
<dbReference type="InterPro" id="IPR001509">
    <property type="entry name" value="Epimerase_deHydtase"/>
</dbReference>
<dbReference type="Gene3D" id="3.90.25.10">
    <property type="entry name" value="UDP-galactose 4-epimerase, domain 1"/>
    <property type="match status" value="1"/>
</dbReference>
<dbReference type="Proteomes" id="UP000245081">
    <property type="component" value="Unassembled WGS sequence"/>
</dbReference>
<evidence type="ECO:0000313" key="4">
    <source>
        <dbReference type="EMBL" id="GBG13300.1"/>
    </source>
</evidence>
<evidence type="ECO:0000256" key="2">
    <source>
        <dbReference type="ARBA" id="ARBA00007637"/>
    </source>
</evidence>
<comment type="similarity">
    <text evidence="2">Belongs to the NAD(P)-dependent epimerase/dehydratase family.</text>
</comment>
<dbReference type="SUPFAM" id="SSF51735">
    <property type="entry name" value="NAD(P)-binding Rossmann-fold domains"/>
    <property type="match status" value="1"/>
</dbReference>
<accession>A0A2R5F4E4</accession>
<protein>
    <submittedName>
        <fullName evidence="4">UDP-glucose 4-epimerase</fullName>
        <ecNumber evidence="4">5.1.3.2</ecNumber>
    </submittedName>
</protein>
<dbReference type="AlphaFoldDB" id="A0A2R5F4E4"/>
<dbReference type="RefSeq" id="WP_109014520.1">
    <property type="nucleotide sequence ID" value="NZ_BDOQ01000003.1"/>
</dbReference>
<dbReference type="PANTHER" id="PTHR43000">
    <property type="entry name" value="DTDP-D-GLUCOSE 4,6-DEHYDRATASE-RELATED"/>
    <property type="match status" value="1"/>
</dbReference>
<dbReference type="GO" id="GO:0003978">
    <property type="term" value="F:UDP-glucose 4-epimerase activity"/>
    <property type="evidence" value="ECO:0007669"/>
    <property type="project" value="UniProtKB-EC"/>
</dbReference>
<evidence type="ECO:0000256" key="1">
    <source>
        <dbReference type="ARBA" id="ARBA00005125"/>
    </source>
</evidence>
<dbReference type="OrthoDB" id="9803010at2"/>
<dbReference type="EMBL" id="BDOQ01000003">
    <property type="protein sequence ID" value="GBG13300.1"/>
    <property type="molecule type" value="Genomic_DNA"/>
</dbReference>
<proteinExistence type="inferred from homology"/>
<dbReference type="Pfam" id="PF01370">
    <property type="entry name" value="Epimerase"/>
    <property type="match status" value="1"/>
</dbReference>
<feature type="domain" description="NAD-dependent epimerase/dehydratase" evidence="3">
    <location>
        <begin position="4"/>
        <end position="235"/>
    </location>
</feature>
<organism evidence="4 5">
    <name type="scientific">Novimethylophilus kurashikiensis</name>
    <dbReference type="NCBI Taxonomy" id="1825523"/>
    <lineage>
        <taxon>Bacteria</taxon>
        <taxon>Pseudomonadati</taxon>
        <taxon>Pseudomonadota</taxon>
        <taxon>Betaproteobacteria</taxon>
        <taxon>Nitrosomonadales</taxon>
        <taxon>Methylophilaceae</taxon>
        <taxon>Novimethylophilus</taxon>
    </lineage>
</organism>
<keyword evidence="4" id="KW-0413">Isomerase</keyword>
<name>A0A2R5F4E4_9PROT</name>
<comment type="caution">
    <text evidence="4">The sequence shown here is derived from an EMBL/GenBank/DDBJ whole genome shotgun (WGS) entry which is preliminary data.</text>
</comment>
<dbReference type="EC" id="5.1.3.2" evidence="4"/>
<evidence type="ECO:0000259" key="3">
    <source>
        <dbReference type="Pfam" id="PF01370"/>
    </source>
</evidence>
<gene>
    <name evidence="4" type="primary">galE</name>
    <name evidence="4" type="ORF">NMK_0846</name>
</gene>
<reference evidence="4 5" key="1">
    <citation type="journal article" date="2018" name="Environ. Microbiol.">
        <title>Isolation and genomic characterization of Novimethylophilus kurashikiensis gen. nov. sp. nov., a new lanthanide-dependent methylotrophic species of Methylophilaceae.</title>
        <authorList>
            <person name="Lv H."/>
            <person name="Sahin N."/>
            <person name="Tani A."/>
        </authorList>
    </citation>
    <scope>NUCLEOTIDE SEQUENCE [LARGE SCALE GENOMIC DNA]</scope>
    <source>
        <strain evidence="4 5">La2-4</strain>
    </source>
</reference>
<evidence type="ECO:0000313" key="5">
    <source>
        <dbReference type="Proteomes" id="UP000245081"/>
    </source>
</evidence>
<dbReference type="InterPro" id="IPR036291">
    <property type="entry name" value="NAD(P)-bd_dom_sf"/>
</dbReference>